<feature type="signal peptide" evidence="1">
    <location>
        <begin position="1"/>
        <end position="20"/>
    </location>
</feature>
<evidence type="ECO:0000313" key="3">
    <source>
        <dbReference type="Proteomes" id="UP000002772"/>
    </source>
</evidence>
<gene>
    <name evidence="2" type="ORF">Premu_1100</name>
</gene>
<organism evidence="2 3">
    <name type="scientific">Hallella multisaccharivorax DSM 17128</name>
    <dbReference type="NCBI Taxonomy" id="688246"/>
    <lineage>
        <taxon>Bacteria</taxon>
        <taxon>Pseudomonadati</taxon>
        <taxon>Bacteroidota</taxon>
        <taxon>Bacteroidia</taxon>
        <taxon>Bacteroidales</taxon>
        <taxon>Prevotellaceae</taxon>
        <taxon>Hallella</taxon>
    </lineage>
</organism>
<evidence type="ECO:0000256" key="1">
    <source>
        <dbReference type="SAM" id="SignalP"/>
    </source>
</evidence>
<dbReference type="Proteomes" id="UP000002772">
    <property type="component" value="Unassembled WGS sequence"/>
</dbReference>
<proteinExistence type="predicted"/>
<keyword evidence="3" id="KW-1185">Reference proteome</keyword>
<dbReference type="EMBL" id="GL945017">
    <property type="protein sequence ID" value="EGN56540.1"/>
    <property type="molecule type" value="Genomic_DNA"/>
</dbReference>
<sequence>MRLHIMAGILLIASAQSVMAQSGTNSPYSQFGLGMLSDQASGFNRGTDGLALGFHDHNQVNYLNPASYASLDSLTFIFDVGLSGQITNFKEKGVKKNANNADFEYLVAGFRVFRHVGLSFGLLPYTNVGYSYTSARTLNDGSATTSTDTYTGTGGLRQVYLGVGVSPFKGFALGVNGSYLYGSYTKALTNSFSNSYVNTIRKIASADVESYRLDFGAQYTARITKKDEVTLGATYTLGHKIGGNPQLSVISSNSQTSVADTTTYPGTGNGKLRLEMPSTIGMGLLYNHNNVLKIGADYSLQKWAKVEEPVYSSRNGEVSYALRSGMYQDRHKATVGLEYCPGEYNRHFFNRVRYRAGVSYATPYYYINGKDGPKEISASIGFGIPIMNSWNNRSILNISGQWVQRKAADFITENSFRINIGLTFNERWFAKWKVQ</sequence>
<dbReference type="HOGENOM" id="CLU_047829_1_0_10"/>
<dbReference type="OrthoDB" id="1491239at2"/>
<evidence type="ECO:0000313" key="2">
    <source>
        <dbReference type="EMBL" id="EGN56540.1"/>
    </source>
</evidence>
<dbReference type="Gene3D" id="2.40.160.60">
    <property type="entry name" value="Outer membrane protein transport protein (OMPP1/FadL/TodX)"/>
    <property type="match status" value="1"/>
</dbReference>
<feature type="chain" id="PRO_5003380977" description="Outer membrane protein" evidence="1">
    <location>
        <begin position="21"/>
        <end position="435"/>
    </location>
</feature>
<dbReference type="AlphaFoldDB" id="F8N8H3"/>
<dbReference type="RefSeq" id="WP_007573703.1">
    <property type="nucleotide sequence ID" value="NZ_BPTS01000001.1"/>
</dbReference>
<name>F8N8H3_9BACT</name>
<keyword evidence="1" id="KW-0732">Signal</keyword>
<dbReference type="STRING" id="688246.Premu_1100"/>
<dbReference type="eggNOG" id="COG2067">
    <property type="taxonomic scope" value="Bacteria"/>
</dbReference>
<dbReference type="SUPFAM" id="SSF56935">
    <property type="entry name" value="Porins"/>
    <property type="match status" value="1"/>
</dbReference>
<evidence type="ECO:0008006" key="4">
    <source>
        <dbReference type="Google" id="ProtNLM"/>
    </source>
</evidence>
<reference evidence="3" key="1">
    <citation type="journal article" date="2011" name="Stand. Genomic Sci.">
        <title>Non-contiguous finished genome sequence of the opportunistic oral pathogen Prevotella multisaccharivorax type strain (PPPA20).</title>
        <authorList>
            <person name="Pati A."/>
            <person name="Gronow S."/>
            <person name="Lu M."/>
            <person name="Lapidus A."/>
            <person name="Nolan M."/>
            <person name="Lucas S."/>
            <person name="Hammon N."/>
            <person name="Deshpande S."/>
            <person name="Cheng J.F."/>
            <person name="Tapia R."/>
            <person name="Han C."/>
            <person name="Goodwin L."/>
            <person name="Pitluck S."/>
            <person name="Liolios K."/>
            <person name="Pagani I."/>
            <person name="Mavromatis K."/>
            <person name="Mikhailova N."/>
            <person name="Huntemann M."/>
            <person name="Chen A."/>
            <person name="Palaniappan K."/>
            <person name="Land M."/>
            <person name="Hauser L."/>
            <person name="Detter J.C."/>
            <person name="Brambilla E.M."/>
            <person name="Rohde M."/>
            <person name="Goker M."/>
            <person name="Woyke T."/>
            <person name="Bristow J."/>
            <person name="Eisen J.A."/>
            <person name="Markowitz V."/>
            <person name="Hugenholtz P."/>
            <person name="Kyrpides N.C."/>
            <person name="Klenk H.P."/>
            <person name="Ivanova N."/>
        </authorList>
    </citation>
    <scope>NUCLEOTIDE SEQUENCE [LARGE SCALE GENOMIC DNA]</scope>
    <source>
        <strain evidence="3">DSM 17128</strain>
    </source>
</reference>
<protein>
    <recommendedName>
        <fullName evidence="4">Outer membrane protein</fullName>
    </recommendedName>
</protein>
<accession>F8N8H3</accession>